<accession>A0A1F7KF92</accession>
<feature type="domain" description="N-acetyltransferase" evidence="3">
    <location>
        <begin position="3"/>
        <end position="155"/>
    </location>
</feature>
<evidence type="ECO:0000256" key="1">
    <source>
        <dbReference type="ARBA" id="ARBA00022679"/>
    </source>
</evidence>
<evidence type="ECO:0000313" key="5">
    <source>
        <dbReference type="Proteomes" id="UP000178450"/>
    </source>
</evidence>
<dbReference type="InterPro" id="IPR016181">
    <property type="entry name" value="Acyl_CoA_acyltransferase"/>
</dbReference>
<name>A0A1F7KF92_9BACT</name>
<proteinExistence type="predicted"/>
<dbReference type="PROSITE" id="PS51186">
    <property type="entry name" value="GNAT"/>
    <property type="match status" value="1"/>
</dbReference>
<organism evidence="4 5">
    <name type="scientific">Candidatus Roizmanbacteria bacterium RIFOXYA1_FULL_41_12</name>
    <dbReference type="NCBI Taxonomy" id="1802082"/>
    <lineage>
        <taxon>Bacteria</taxon>
        <taxon>Candidatus Roizmaniibacteriota</taxon>
    </lineage>
</organism>
<gene>
    <name evidence="4" type="ORF">A2209_00735</name>
</gene>
<keyword evidence="1" id="KW-0808">Transferase</keyword>
<evidence type="ECO:0000313" key="4">
    <source>
        <dbReference type="EMBL" id="OGK66514.1"/>
    </source>
</evidence>
<dbReference type="PANTHER" id="PTHR43877:SF2">
    <property type="entry name" value="AMINOALKYLPHOSPHONATE N-ACETYLTRANSFERASE-RELATED"/>
    <property type="match status" value="1"/>
</dbReference>
<dbReference type="SUPFAM" id="SSF55729">
    <property type="entry name" value="Acyl-CoA N-acyltransferases (Nat)"/>
    <property type="match status" value="1"/>
</dbReference>
<dbReference type="Proteomes" id="UP000178450">
    <property type="component" value="Unassembled WGS sequence"/>
</dbReference>
<comment type="caution">
    <text evidence="4">The sequence shown here is derived from an EMBL/GenBank/DDBJ whole genome shotgun (WGS) entry which is preliminary data.</text>
</comment>
<dbReference type="EMBL" id="MGBG01000006">
    <property type="protein sequence ID" value="OGK66514.1"/>
    <property type="molecule type" value="Genomic_DNA"/>
</dbReference>
<dbReference type="GO" id="GO:0016747">
    <property type="term" value="F:acyltransferase activity, transferring groups other than amino-acyl groups"/>
    <property type="evidence" value="ECO:0007669"/>
    <property type="project" value="InterPro"/>
</dbReference>
<dbReference type="PANTHER" id="PTHR43877">
    <property type="entry name" value="AMINOALKYLPHOSPHONATE N-ACETYLTRANSFERASE-RELATED-RELATED"/>
    <property type="match status" value="1"/>
</dbReference>
<keyword evidence="2" id="KW-0012">Acyltransferase</keyword>
<dbReference type="InterPro" id="IPR000182">
    <property type="entry name" value="GNAT_dom"/>
</dbReference>
<dbReference type="InterPro" id="IPR050832">
    <property type="entry name" value="Bact_Acetyltransf"/>
</dbReference>
<dbReference type="AlphaFoldDB" id="A0A1F7KF92"/>
<dbReference type="Gene3D" id="3.40.630.30">
    <property type="match status" value="1"/>
</dbReference>
<protein>
    <recommendedName>
        <fullName evidence="3">N-acetyltransferase domain-containing protein</fullName>
    </recommendedName>
</protein>
<sequence>MDIFIRQARPAEWDKLVDIYRRENIKSELELVAKHAQKEFPEIGTKRLIWFAEEGSLVIGAIQLVLKSEQVDLANGQTTAMIHHLRIAQDYQTTGIGSLLNKTVEQEARLRGIKTLTLEVEKINHKAREIYKHWGYRYFRAGKDPAEIVMIKSLGNN</sequence>
<evidence type="ECO:0000256" key="2">
    <source>
        <dbReference type="ARBA" id="ARBA00023315"/>
    </source>
</evidence>
<dbReference type="CDD" id="cd04301">
    <property type="entry name" value="NAT_SF"/>
    <property type="match status" value="1"/>
</dbReference>
<dbReference type="Pfam" id="PF00583">
    <property type="entry name" value="Acetyltransf_1"/>
    <property type="match status" value="1"/>
</dbReference>
<reference evidence="4 5" key="1">
    <citation type="journal article" date="2016" name="Nat. Commun.">
        <title>Thousands of microbial genomes shed light on interconnected biogeochemical processes in an aquifer system.</title>
        <authorList>
            <person name="Anantharaman K."/>
            <person name="Brown C.T."/>
            <person name="Hug L.A."/>
            <person name="Sharon I."/>
            <person name="Castelle C.J."/>
            <person name="Probst A.J."/>
            <person name="Thomas B.C."/>
            <person name="Singh A."/>
            <person name="Wilkins M.J."/>
            <person name="Karaoz U."/>
            <person name="Brodie E.L."/>
            <person name="Williams K.H."/>
            <person name="Hubbard S.S."/>
            <person name="Banfield J.F."/>
        </authorList>
    </citation>
    <scope>NUCLEOTIDE SEQUENCE [LARGE SCALE GENOMIC DNA]</scope>
</reference>
<evidence type="ECO:0000259" key="3">
    <source>
        <dbReference type="PROSITE" id="PS51186"/>
    </source>
</evidence>